<dbReference type="Proteomes" id="UP000188320">
    <property type="component" value="Unassembled WGS sequence"/>
</dbReference>
<accession>A0A1R1PF91</accession>
<sequence>MSCSPHPVIDQKTFHHDLIPPRSAFDTFSCVISRFGLYVPTLLTRVLVYQNKSFSTVNIPAGILYFIELLLSSIYIIPAAPAIGVDPPTVVVLSPPFACPYLPLSLPLAPLLPLLLLLTPSLLVSLQVLPRLPFVSPFLLSSSLVNPILIRIFFSSASASTRL</sequence>
<evidence type="ECO:0000313" key="3">
    <source>
        <dbReference type="Proteomes" id="UP000188320"/>
    </source>
</evidence>
<evidence type="ECO:0000256" key="1">
    <source>
        <dbReference type="SAM" id="Phobius"/>
    </source>
</evidence>
<gene>
    <name evidence="2" type="ORF">AX774_g7006</name>
</gene>
<feature type="transmembrane region" description="Helical" evidence="1">
    <location>
        <begin position="138"/>
        <end position="157"/>
    </location>
</feature>
<feature type="transmembrane region" description="Helical" evidence="1">
    <location>
        <begin position="104"/>
        <end position="126"/>
    </location>
</feature>
<proteinExistence type="predicted"/>
<reference evidence="3" key="1">
    <citation type="submission" date="2017-01" db="EMBL/GenBank/DDBJ databases">
        <authorList>
            <person name="Wang Y."/>
            <person name="White M."/>
            <person name="Kvist S."/>
            <person name="Moncalvo J.-M."/>
        </authorList>
    </citation>
    <scope>NUCLEOTIDE SEQUENCE [LARGE SCALE GENOMIC DNA]</scope>
    <source>
        <strain evidence="3">COL-18-3</strain>
    </source>
</reference>
<evidence type="ECO:0000313" key="2">
    <source>
        <dbReference type="EMBL" id="OMH79573.1"/>
    </source>
</evidence>
<keyword evidence="1" id="KW-0472">Membrane</keyword>
<protein>
    <submittedName>
        <fullName evidence="2">Uncharacterized protein</fullName>
    </submittedName>
</protein>
<dbReference type="EMBL" id="LSSK01001502">
    <property type="protein sequence ID" value="OMH79573.1"/>
    <property type="molecule type" value="Genomic_DNA"/>
</dbReference>
<keyword evidence="1" id="KW-0812">Transmembrane</keyword>
<organism evidence="2 3">
    <name type="scientific">Zancudomyces culisetae</name>
    <name type="common">Gut fungus</name>
    <name type="synonym">Smittium culisetae</name>
    <dbReference type="NCBI Taxonomy" id="1213189"/>
    <lineage>
        <taxon>Eukaryota</taxon>
        <taxon>Fungi</taxon>
        <taxon>Fungi incertae sedis</taxon>
        <taxon>Zoopagomycota</taxon>
        <taxon>Kickxellomycotina</taxon>
        <taxon>Harpellomycetes</taxon>
        <taxon>Harpellales</taxon>
        <taxon>Legeriomycetaceae</taxon>
        <taxon>Zancudomyces</taxon>
    </lineage>
</organism>
<keyword evidence="1" id="KW-1133">Transmembrane helix</keyword>
<keyword evidence="3" id="KW-1185">Reference proteome</keyword>
<feature type="transmembrane region" description="Helical" evidence="1">
    <location>
        <begin position="62"/>
        <end position="84"/>
    </location>
</feature>
<name>A0A1R1PF91_ZANCU</name>
<comment type="caution">
    <text evidence="2">The sequence shown here is derived from an EMBL/GenBank/DDBJ whole genome shotgun (WGS) entry which is preliminary data.</text>
</comment>
<dbReference type="AlphaFoldDB" id="A0A1R1PF91"/>